<organism evidence="2 3">
    <name type="scientific">Bodo saltans</name>
    <name type="common">Flagellated protozoan</name>
    <dbReference type="NCBI Taxonomy" id="75058"/>
    <lineage>
        <taxon>Eukaryota</taxon>
        <taxon>Discoba</taxon>
        <taxon>Euglenozoa</taxon>
        <taxon>Kinetoplastea</taxon>
        <taxon>Metakinetoplastina</taxon>
        <taxon>Eubodonida</taxon>
        <taxon>Bodonidae</taxon>
        <taxon>Bodo</taxon>
    </lineage>
</organism>
<protein>
    <submittedName>
        <fullName evidence="2">Membrane-associated protein, putative</fullName>
    </submittedName>
</protein>
<sequence length="188" mass="20022">QAGAYMRGAVVGNLLLVVCFGVAMGILVLVFQLYGRIAYGHAFARTIDTLQATFHIPGVLMLPIAAVCQPTLTACVQLVVLQPAVGDRLLGVLGLFVVVGVMMLSFTVAIASQFCLELTSAQDEKKSMKTGNHHNAAATSYGSKSAGFYAAACAPFRTARDVLFGERSRWVPMSNIQFNGRSSTSPFL</sequence>
<feature type="transmembrane region" description="Helical" evidence="1">
    <location>
        <begin position="56"/>
        <end position="80"/>
    </location>
</feature>
<name>A0A0S4JAZ6_BODSA</name>
<feature type="transmembrane region" description="Helical" evidence="1">
    <location>
        <begin position="92"/>
        <end position="116"/>
    </location>
</feature>
<dbReference type="AlphaFoldDB" id="A0A0S4JAZ6"/>
<feature type="transmembrane region" description="Helical" evidence="1">
    <location>
        <begin position="14"/>
        <end position="35"/>
    </location>
</feature>
<keyword evidence="1" id="KW-1133">Transmembrane helix</keyword>
<dbReference type="Proteomes" id="UP000051952">
    <property type="component" value="Unassembled WGS sequence"/>
</dbReference>
<keyword evidence="1" id="KW-0812">Transmembrane</keyword>
<evidence type="ECO:0000313" key="2">
    <source>
        <dbReference type="EMBL" id="CUG87426.1"/>
    </source>
</evidence>
<feature type="non-terminal residue" evidence="2">
    <location>
        <position position="1"/>
    </location>
</feature>
<proteinExistence type="predicted"/>
<evidence type="ECO:0000313" key="3">
    <source>
        <dbReference type="Proteomes" id="UP000051952"/>
    </source>
</evidence>
<dbReference type="VEuPathDB" id="TriTrypDB:BSAL_10015"/>
<dbReference type="EMBL" id="CYKH01001515">
    <property type="protein sequence ID" value="CUG87426.1"/>
    <property type="molecule type" value="Genomic_DNA"/>
</dbReference>
<keyword evidence="1" id="KW-0472">Membrane</keyword>
<reference evidence="3" key="1">
    <citation type="submission" date="2015-09" db="EMBL/GenBank/DDBJ databases">
        <authorList>
            <consortium name="Pathogen Informatics"/>
        </authorList>
    </citation>
    <scope>NUCLEOTIDE SEQUENCE [LARGE SCALE GENOMIC DNA]</scope>
    <source>
        <strain evidence="3">Lake Konstanz</strain>
    </source>
</reference>
<evidence type="ECO:0000256" key="1">
    <source>
        <dbReference type="SAM" id="Phobius"/>
    </source>
</evidence>
<accession>A0A0S4JAZ6</accession>
<gene>
    <name evidence="2" type="ORF">BSAL_10015</name>
</gene>
<keyword evidence="3" id="KW-1185">Reference proteome</keyword>